<evidence type="ECO:0000313" key="1">
    <source>
        <dbReference type="EnsemblMetazoa" id="G6634.1:cds"/>
    </source>
</evidence>
<dbReference type="EnsemblMetazoa" id="G6634.1">
    <property type="protein sequence ID" value="G6634.1:cds"/>
    <property type="gene ID" value="G6634"/>
</dbReference>
<dbReference type="Proteomes" id="UP000005408">
    <property type="component" value="Unassembled WGS sequence"/>
</dbReference>
<name>A0A8W8NKR0_MAGGI</name>
<proteinExistence type="predicted"/>
<keyword evidence="2" id="KW-1185">Reference proteome</keyword>
<sequence length="134" mass="15081">MLDRVRNEEQVDYMCSVCRNRDPELDTVFPPFNFSHEEPSNDMHVFDIKDSDMENASSNMDESCSSFLLNEDSISSMDIDINALEKFSSPPHIHPHGEGCGIGSKGGKTQCYEPQKDWGVLFKLQQIKGKTCGS</sequence>
<accession>A0A8W8NKR0</accession>
<dbReference type="AlphaFoldDB" id="A0A8W8NKR0"/>
<evidence type="ECO:0000313" key="2">
    <source>
        <dbReference type="Proteomes" id="UP000005408"/>
    </source>
</evidence>
<reference evidence="1" key="1">
    <citation type="submission" date="2022-08" db="UniProtKB">
        <authorList>
            <consortium name="EnsemblMetazoa"/>
        </authorList>
    </citation>
    <scope>IDENTIFICATION</scope>
    <source>
        <strain evidence="1">05x7-T-G4-1.051#20</strain>
    </source>
</reference>
<protein>
    <submittedName>
        <fullName evidence="1">Uncharacterized protein</fullName>
    </submittedName>
</protein>
<organism evidence="1 2">
    <name type="scientific">Magallana gigas</name>
    <name type="common">Pacific oyster</name>
    <name type="synonym">Crassostrea gigas</name>
    <dbReference type="NCBI Taxonomy" id="29159"/>
    <lineage>
        <taxon>Eukaryota</taxon>
        <taxon>Metazoa</taxon>
        <taxon>Spiralia</taxon>
        <taxon>Lophotrochozoa</taxon>
        <taxon>Mollusca</taxon>
        <taxon>Bivalvia</taxon>
        <taxon>Autobranchia</taxon>
        <taxon>Pteriomorphia</taxon>
        <taxon>Ostreida</taxon>
        <taxon>Ostreoidea</taxon>
        <taxon>Ostreidae</taxon>
        <taxon>Magallana</taxon>
    </lineage>
</organism>